<evidence type="ECO:0000256" key="4">
    <source>
        <dbReference type="ARBA" id="ARBA00022679"/>
    </source>
</evidence>
<comment type="function">
    <text evidence="9">Catalyzes the ATP-dependent phosphorylation of N-acetyl-L-glutamate.</text>
</comment>
<evidence type="ECO:0000259" key="10">
    <source>
        <dbReference type="Pfam" id="PF00696"/>
    </source>
</evidence>
<dbReference type="KEGG" id="fbm:MQE35_00230"/>
<evidence type="ECO:0000256" key="1">
    <source>
        <dbReference type="ARBA" id="ARBA00004828"/>
    </source>
</evidence>
<feature type="domain" description="Aspartate/glutamate/uridylate kinase" evidence="10">
    <location>
        <begin position="7"/>
        <end position="242"/>
    </location>
</feature>
<dbReference type="InterPro" id="IPR004662">
    <property type="entry name" value="AcgluKinase_fam"/>
</dbReference>
<feature type="site" description="Transition state stabilizer" evidence="9">
    <location>
        <position position="9"/>
    </location>
</feature>
<dbReference type="SUPFAM" id="SSF53633">
    <property type="entry name" value="Carbamate kinase-like"/>
    <property type="match status" value="1"/>
</dbReference>
<dbReference type="Proteomes" id="UP000831290">
    <property type="component" value="Chromosome"/>
</dbReference>
<evidence type="ECO:0000256" key="9">
    <source>
        <dbReference type="HAMAP-Rule" id="MF_00082"/>
    </source>
</evidence>
<keyword evidence="9" id="KW-0963">Cytoplasm</keyword>
<dbReference type="NCBIfam" id="TIGR00761">
    <property type="entry name" value="argB"/>
    <property type="match status" value="1"/>
</dbReference>
<dbReference type="EMBL" id="CP094358">
    <property type="protein sequence ID" value="UOB17740.1"/>
    <property type="molecule type" value="Genomic_DNA"/>
</dbReference>
<keyword evidence="7 9" id="KW-0067">ATP-binding</keyword>
<dbReference type="Pfam" id="PF00696">
    <property type="entry name" value="AA_kinase"/>
    <property type="match status" value="1"/>
</dbReference>
<gene>
    <name evidence="9 11" type="primary">argB</name>
    <name evidence="11" type="ORF">MQE35_00230</name>
</gene>
<comment type="catalytic activity">
    <reaction evidence="8 9">
        <text>N-acetyl-L-glutamate + ATP = N-acetyl-L-glutamyl 5-phosphate + ADP</text>
        <dbReference type="Rhea" id="RHEA:14629"/>
        <dbReference type="ChEBI" id="CHEBI:30616"/>
        <dbReference type="ChEBI" id="CHEBI:44337"/>
        <dbReference type="ChEBI" id="CHEBI:57936"/>
        <dbReference type="ChEBI" id="CHEBI:456216"/>
        <dbReference type="EC" id="2.7.2.8"/>
    </reaction>
</comment>
<accession>A0A9E7CZP3</accession>
<proteinExistence type="inferred from homology"/>
<evidence type="ECO:0000256" key="2">
    <source>
        <dbReference type="ARBA" id="ARBA00022571"/>
    </source>
</evidence>
<dbReference type="Gene3D" id="3.40.1160.10">
    <property type="entry name" value="Acetylglutamate kinase-like"/>
    <property type="match status" value="1"/>
</dbReference>
<feature type="site" description="Transition state stabilizer" evidence="9">
    <location>
        <position position="224"/>
    </location>
</feature>
<dbReference type="CDD" id="cd04238">
    <property type="entry name" value="AAK_NAGK-like"/>
    <property type="match status" value="1"/>
</dbReference>
<dbReference type="GO" id="GO:0042450">
    <property type="term" value="P:L-arginine biosynthetic process via ornithine"/>
    <property type="evidence" value="ECO:0007669"/>
    <property type="project" value="UniProtKB-UniRule"/>
</dbReference>
<dbReference type="RefSeq" id="WP_255843424.1">
    <property type="nucleotide sequence ID" value="NZ_CP094358.1"/>
</dbReference>
<comment type="subcellular location">
    <subcellularLocation>
        <location evidence="9">Cytoplasm</location>
    </subcellularLocation>
</comment>
<dbReference type="AlphaFoldDB" id="A0A9E7CZP3"/>
<keyword evidence="6 9" id="KW-0418">Kinase</keyword>
<dbReference type="InterPro" id="IPR036393">
    <property type="entry name" value="AceGlu_kinase-like_sf"/>
</dbReference>
<evidence type="ECO:0000256" key="5">
    <source>
        <dbReference type="ARBA" id="ARBA00022741"/>
    </source>
</evidence>
<feature type="binding site" evidence="9">
    <location>
        <position position="158"/>
    </location>
    <ligand>
        <name>substrate</name>
    </ligand>
</feature>
<sequence length="260" mass="28437">MKRIVSIIKVGGNLISNEEILNKFLSDFAQLEGLKVLVHGGGKLATELATKLGIETKMIDGRRITDAETLDVITMVYGGLVNKTIVAKLQAHNCNAVGISGADLNSIQSVKRPLKEYDFGFVGDVVKVNSSMFSLLLNNNISPVCCAITHDNNGQLFNTNADTIASEIAVGLSNDFETHLYYCFEKNGVLKDINDENSVIKKINSASYQKLLEDKIIADGMLPKLHNCFNALNKKVSQVHIGSINMLHKNNTLKTTITLK</sequence>
<keyword evidence="12" id="KW-1185">Reference proteome</keyword>
<protein>
    <recommendedName>
        <fullName evidence="9">Acetylglutamate kinase</fullName>
        <ecNumber evidence="9">2.7.2.8</ecNumber>
    </recommendedName>
    <alternativeName>
        <fullName evidence="9">N-acetyl-L-glutamate 5-phosphotransferase</fullName>
    </alternativeName>
    <alternativeName>
        <fullName evidence="9">NAG kinase</fullName>
        <shortName evidence="9">NAGK</shortName>
    </alternativeName>
</protein>
<evidence type="ECO:0000256" key="7">
    <source>
        <dbReference type="ARBA" id="ARBA00022840"/>
    </source>
</evidence>
<dbReference type="EC" id="2.7.2.8" evidence="9"/>
<comment type="pathway">
    <text evidence="1 9">Amino-acid biosynthesis; L-arginine biosynthesis; N(2)-acetyl-L-ornithine from L-glutamate: step 2/4.</text>
</comment>
<name>A0A9E7CZP3_9FLAO</name>
<dbReference type="PANTHER" id="PTHR23342">
    <property type="entry name" value="N-ACETYLGLUTAMATE SYNTHASE"/>
    <property type="match status" value="1"/>
</dbReference>
<dbReference type="GO" id="GO:0003991">
    <property type="term" value="F:acetylglutamate kinase activity"/>
    <property type="evidence" value="ECO:0007669"/>
    <property type="project" value="UniProtKB-UniRule"/>
</dbReference>
<dbReference type="PIRSF" id="PIRSF000728">
    <property type="entry name" value="NAGK"/>
    <property type="match status" value="1"/>
</dbReference>
<evidence type="ECO:0000313" key="11">
    <source>
        <dbReference type="EMBL" id="UOB17740.1"/>
    </source>
</evidence>
<keyword evidence="4 9" id="KW-0808">Transferase</keyword>
<keyword evidence="3 9" id="KW-0028">Amino-acid biosynthesis</keyword>
<comment type="similarity">
    <text evidence="9">Belongs to the acetylglutamate kinase family. ArgB subfamily.</text>
</comment>
<reference evidence="11" key="1">
    <citation type="submission" date="2022-03" db="EMBL/GenBank/DDBJ databases">
        <title>Description of Abyssus ytuae gen. nov., sp. nov., a novel member of the family Flavobacteriaceae isolated from the sediment of Mariana Trench.</title>
        <authorList>
            <person name="Zhang J."/>
            <person name="Xu X."/>
        </authorList>
    </citation>
    <scope>NUCLEOTIDE SEQUENCE</scope>
    <source>
        <strain evidence="11">MT3330</strain>
    </source>
</reference>
<dbReference type="HAMAP" id="MF_00082">
    <property type="entry name" value="ArgB"/>
    <property type="match status" value="1"/>
</dbReference>
<organism evidence="11 12">
    <name type="scientific">Abyssalbus ytuae</name>
    <dbReference type="NCBI Taxonomy" id="2926907"/>
    <lineage>
        <taxon>Bacteria</taxon>
        <taxon>Pseudomonadati</taxon>
        <taxon>Bacteroidota</taxon>
        <taxon>Flavobacteriia</taxon>
        <taxon>Flavobacteriales</taxon>
        <taxon>Flavobacteriaceae</taxon>
        <taxon>Abyssalbus</taxon>
    </lineage>
</organism>
<keyword evidence="2 9" id="KW-0055">Arginine biosynthesis</keyword>
<evidence type="ECO:0000256" key="6">
    <source>
        <dbReference type="ARBA" id="ARBA00022777"/>
    </source>
</evidence>
<dbReference type="InterPro" id="IPR001048">
    <property type="entry name" value="Asp/Glu/Uridylate_kinase"/>
</dbReference>
<dbReference type="PANTHER" id="PTHR23342:SF0">
    <property type="entry name" value="N-ACETYLGLUTAMATE SYNTHASE, MITOCHONDRIAL"/>
    <property type="match status" value="1"/>
</dbReference>
<evidence type="ECO:0000313" key="12">
    <source>
        <dbReference type="Proteomes" id="UP000831290"/>
    </source>
</evidence>
<evidence type="ECO:0000256" key="8">
    <source>
        <dbReference type="ARBA" id="ARBA00048141"/>
    </source>
</evidence>
<dbReference type="GO" id="GO:0005737">
    <property type="term" value="C:cytoplasm"/>
    <property type="evidence" value="ECO:0007669"/>
    <property type="project" value="UniProtKB-SubCell"/>
</dbReference>
<feature type="binding site" evidence="9">
    <location>
        <position position="63"/>
    </location>
    <ligand>
        <name>substrate</name>
    </ligand>
</feature>
<dbReference type="GO" id="GO:0005524">
    <property type="term" value="F:ATP binding"/>
    <property type="evidence" value="ECO:0007669"/>
    <property type="project" value="UniProtKB-UniRule"/>
</dbReference>
<dbReference type="InterPro" id="IPR037528">
    <property type="entry name" value="ArgB"/>
</dbReference>
<feature type="binding site" evidence="9">
    <location>
        <begin position="41"/>
        <end position="42"/>
    </location>
    <ligand>
        <name>substrate</name>
    </ligand>
</feature>
<evidence type="ECO:0000256" key="3">
    <source>
        <dbReference type="ARBA" id="ARBA00022605"/>
    </source>
</evidence>
<keyword evidence="5 9" id="KW-0547">Nucleotide-binding</keyword>